<feature type="chain" id="PRO_5035843045" description="Secreted protein" evidence="1">
    <location>
        <begin position="22"/>
        <end position="85"/>
    </location>
</feature>
<gene>
    <name evidence="2" type="ORF">KC19_VG127100</name>
</gene>
<comment type="caution">
    <text evidence="2">The sequence shown here is derived from an EMBL/GenBank/DDBJ whole genome shotgun (WGS) entry which is preliminary data.</text>
</comment>
<dbReference type="Proteomes" id="UP000822688">
    <property type="component" value="Chromosome V"/>
</dbReference>
<evidence type="ECO:0000256" key="1">
    <source>
        <dbReference type="SAM" id="SignalP"/>
    </source>
</evidence>
<feature type="signal peptide" evidence="1">
    <location>
        <begin position="1"/>
        <end position="21"/>
    </location>
</feature>
<sequence length="85" mass="9548">MLFLLLLLLLLQPLLVRVIGAGDVEWSRVERRLELGFGVWRSGGEIWRLLEVVVMMMWRLVVRVVEGESGGCNAVAEVIGGIVWS</sequence>
<keyword evidence="1" id="KW-0732">Signal</keyword>
<accession>A0A8T0HPV3</accession>
<proteinExistence type="predicted"/>
<dbReference type="AlphaFoldDB" id="A0A8T0HPV3"/>
<evidence type="ECO:0008006" key="4">
    <source>
        <dbReference type="Google" id="ProtNLM"/>
    </source>
</evidence>
<evidence type="ECO:0000313" key="3">
    <source>
        <dbReference type="Proteomes" id="UP000822688"/>
    </source>
</evidence>
<reference evidence="2" key="1">
    <citation type="submission" date="2020-06" db="EMBL/GenBank/DDBJ databases">
        <title>WGS assembly of Ceratodon purpureus strain R40.</title>
        <authorList>
            <person name="Carey S.B."/>
            <person name="Jenkins J."/>
            <person name="Shu S."/>
            <person name="Lovell J.T."/>
            <person name="Sreedasyam A."/>
            <person name="Maumus F."/>
            <person name="Tiley G.P."/>
            <person name="Fernandez-Pozo N."/>
            <person name="Barry K."/>
            <person name="Chen C."/>
            <person name="Wang M."/>
            <person name="Lipzen A."/>
            <person name="Daum C."/>
            <person name="Saski C.A."/>
            <person name="Payton A.C."/>
            <person name="Mcbreen J.C."/>
            <person name="Conrad R.E."/>
            <person name="Kollar L.M."/>
            <person name="Olsson S."/>
            <person name="Huttunen S."/>
            <person name="Landis J.B."/>
            <person name="Wickett N.J."/>
            <person name="Johnson M.G."/>
            <person name="Rensing S.A."/>
            <person name="Grimwood J."/>
            <person name="Schmutz J."/>
            <person name="Mcdaniel S.F."/>
        </authorList>
    </citation>
    <scope>NUCLEOTIDE SEQUENCE</scope>
    <source>
        <strain evidence="2">R40</strain>
    </source>
</reference>
<organism evidence="2 3">
    <name type="scientific">Ceratodon purpureus</name>
    <name type="common">Fire moss</name>
    <name type="synonym">Dicranum purpureum</name>
    <dbReference type="NCBI Taxonomy" id="3225"/>
    <lineage>
        <taxon>Eukaryota</taxon>
        <taxon>Viridiplantae</taxon>
        <taxon>Streptophyta</taxon>
        <taxon>Embryophyta</taxon>
        <taxon>Bryophyta</taxon>
        <taxon>Bryophytina</taxon>
        <taxon>Bryopsida</taxon>
        <taxon>Dicranidae</taxon>
        <taxon>Pseudoditrichales</taxon>
        <taxon>Ditrichaceae</taxon>
        <taxon>Ceratodon</taxon>
    </lineage>
</organism>
<evidence type="ECO:0000313" key="2">
    <source>
        <dbReference type="EMBL" id="KAG0572809.1"/>
    </source>
</evidence>
<name>A0A8T0HPV3_CERPU</name>
<protein>
    <recommendedName>
        <fullName evidence="4">Secreted protein</fullName>
    </recommendedName>
</protein>
<dbReference type="EMBL" id="CM026426">
    <property type="protein sequence ID" value="KAG0572809.1"/>
    <property type="molecule type" value="Genomic_DNA"/>
</dbReference>
<keyword evidence="3" id="KW-1185">Reference proteome</keyword>